<keyword evidence="1" id="KW-0472">Membrane</keyword>
<sequence>MSNPPVPVSGNRGDAKPDTSGQSTFYKVVMTPVIFVSFLLSLAIVDLKYSMHRSHYHAERRPSRLPPWLHRIVYKYRPYQYTAVDENGKPVEDKDGYYHSKQRKLMAMEADDAFQMRRIVITGLVLGGMVATWGAWWALNWVLAKVYWT</sequence>
<dbReference type="VEuPathDB" id="FungiDB:SMAC_08485"/>
<gene>
    <name evidence="2" type="ORF">SMACR_08485</name>
</gene>
<keyword evidence="1" id="KW-0812">Transmembrane</keyword>
<feature type="transmembrane region" description="Helical" evidence="1">
    <location>
        <begin position="25"/>
        <end position="45"/>
    </location>
</feature>
<dbReference type="Proteomes" id="UP000433876">
    <property type="component" value="Unassembled WGS sequence"/>
</dbReference>
<protein>
    <submittedName>
        <fullName evidence="2">Uncharacterized protein</fullName>
    </submittedName>
</protein>
<dbReference type="AlphaFoldDB" id="A0A8S9A202"/>
<feature type="transmembrane region" description="Helical" evidence="1">
    <location>
        <begin position="119"/>
        <end position="139"/>
    </location>
</feature>
<proteinExistence type="predicted"/>
<evidence type="ECO:0000313" key="2">
    <source>
        <dbReference type="EMBL" id="KAA8634851.1"/>
    </source>
</evidence>
<name>A0A8S9A202_SORMA</name>
<accession>A0A8S9A202</accession>
<organism evidence="2 3">
    <name type="scientific">Sordaria macrospora</name>
    <dbReference type="NCBI Taxonomy" id="5147"/>
    <lineage>
        <taxon>Eukaryota</taxon>
        <taxon>Fungi</taxon>
        <taxon>Dikarya</taxon>
        <taxon>Ascomycota</taxon>
        <taxon>Pezizomycotina</taxon>
        <taxon>Sordariomycetes</taxon>
        <taxon>Sordariomycetidae</taxon>
        <taxon>Sordariales</taxon>
        <taxon>Sordariaceae</taxon>
        <taxon>Sordaria</taxon>
    </lineage>
</organism>
<evidence type="ECO:0000256" key="1">
    <source>
        <dbReference type="SAM" id="Phobius"/>
    </source>
</evidence>
<evidence type="ECO:0000313" key="3">
    <source>
        <dbReference type="Proteomes" id="UP000433876"/>
    </source>
</evidence>
<dbReference type="EMBL" id="NMPR01000018">
    <property type="protein sequence ID" value="KAA8634851.1"/>
    <property type="molecule type" value="Genomic_DNA"/>
</dbReference>
<dbReference type="OMA" id="AHGRWHY"/>
<comment type="caution">
    <text evidence="2">The sequence shown here is derived from an EMBL/GenBank/DDBJ whole genome shotgun (WGS) entry which is preliminary data.</text>
</comment>
<reference evidence="2 3" key="1">
    <citation type="submission" date="2017-07" db="EMBL/GenBank/DDBJ databases">
        <title>Genome sequence of the Sordaria macrospora wild type strain R19027.</title>
        <authorList>
            <person name="Nowrousian M."/>
            <person name="Teichert I."/>
            <person name="Kueck U."/>
        </authorList>
    </citation>
    <scope>NUCLEOTIDE SEQUENCE [LARGE SCALE GENOMIC DNA]</scope>
    <source>
        <strain evidence="2 3">R19027</strain>
        <tissue evidence="2">Mycelium</tissue>
    </source>
</reference>
<keyword evidence="1" id="KW-1133">Transmembrane helix</keyword>